<dbReference type="InterPro" id="IPR036770">
    <property type="entry name" value="Ankyrin_rpt-contain_sf"/>
</dbReference>
<dbReference type="PROSITE" id="PS50088">
    <property type="entry name" value="ANK_REPEAT"/>
    <property type="match status" value="2"/>
</dbReference>
<dbReference type="VEuPathDB" id="VectorBase:ASTE006542"/>
<feature type="compositionally biased region" description="Basic and acidic residues" evidence="1">
    <location>
        <begin position="373"/>
        <end position="391"/>
    </location>
</feature>
<dbReference type="AlphaFoldDB" id="A0A182YDH7"/>
<evidence type="ECO:0000256" key="1">
    <source>
        <dbReference type="SAM" id="MobiDB-lite"/>
    </source>
</evidence>
<dbReference type="PANTHER" id="PTHR24172">
    <property type="entry name" value="ANK_REP_REGION DOMAIN-CONTAINING PROTEIN"/>
    <property type="match status" value="1"/>
</dbReference>
<dbReference type="InterPro" id="IPR002110">
    <property type="entry name" value="Ankyrin_rpt"/>
</dbReference>
<dbReference type="SUPFAM" id="SSF48403">
    <property type="entry name" value="Ankyrin repeat"/>
    <property type="match status" value="1"/>
</dbReference>
<dbReference type="PANTHER" id="PTHR24172:SF4">
    <property type="entry name" value="ANK_REP_REGION DOMAIN-CONTAINING PROTEIN"/>
    <property type="match status" value="1"/>
</dbReference>
<evidence type="ECO:0000313" key="3">
    <source>
        <dbReference type="Proteomes" id="UP000076408"/>
    </source>
</evidence>
<organism evidence="2 3">
    <name type="scientific">Anopheles stephensi</name>
    <name type="common">Indo-Pakistan malaria mosquito</name>
    <dbReference type="NCBI Taxonomy" id="30069"/>
    <lineage>
        <taxon>Eukaryota</taxon>
        <taxon>Metazoa</taxon>
        <taxon>Ecdysozoa</taxon>
        <taxon>Arthropoda</taxon>
        <taxon>Hexapoda</taxon>
        <taxon>Insecta</taxon>
        <taxon>Pterygota</taxon>
        <taxon>Neoptera</taxon>
        <taxon>Endopterygota</taxon>
        <taxon>Diptera</taxon>
        <taxon>Nematocera</taxon>
        <taxon>Culicoidea</taxon>
        <taxon>Culicidae</taxon>
        <taxon>Anophelinae</taxon>
        <taxon>Anopheles</taxon>
    </lineage>
</organism>
<dbReference type="Gene3D" id="1.25.40.20">
    <property type="entry name" value="Ankyrin repeat-containing domain"/>
    <property type="match status" value="1"/>
</dbReference>
<evidence type="ECO:0000313" key="2">
    <source>
        <dbReference type="EnsemblMetazoa" id="ASTEI06513-PA"/>
    </source>
</evidence>
<dbReference type="Pfam" id="PF12796">
    <property type="entry name" value="Ank_2"/>
    <property type="match status" value="1"/>
</dbReference>
<dbReference type="STRING" id="30069.A0A182YDH7"/>
<dbReference type="SMART" id="SM00248">
    <property type="entry name" value="ANK"/>
    <property type="match status" value="2"/>
</dbReference>
<protein>
    <submittedName>
        <fullName evidence="2">ANK_REP_REGION domain-containing protein</fullName>
    </submittedName>
</protein>
<feature type="compositionally biased region" description="Basic and acidic residues" evidence="1">
    <location>
        <begin position="400"/>
        <end position="419"/>
    </location>
</feature>
<dbReference type="Proteomes" id="UP000076408">
    <property type="component" value="Unassembled WGS sequence"/>
</dbReference>
<dbReference type="VEuPathDB" id="VectorBase:ASTEI06513"/>
<dbReference type="PROSITE" id="PS50297">
    <property type="entry name" value="ANK_REP_REGION"/>
    <property type="match status" value="2"/>
</dbReference>
<reference evidence="2" key="2">
    <citation type="submission" date="2020-05" db="UniProtKB">
        <authorList>
            <consortium name="EnsemblMetazoa"/>
        </authorList>
    </citation>
    <scope>IDENTIFICATION</scope>
    <source>
        <strain evidence="2">Indian</strain>
    </source>
</reference>
<dbReference type="VEuPathDB" id="VectorBase:ASTEI20_041079"/>
<proteinExistence type="predicted"/>
<accession>A0A182YDH7</accession>
<reference evidence="3" key="1">
    <citation type="journal article" date="2014" name="Genome Biol.">
        <title>Genome analysis of a major urban malaria vector mosquito, Anopheles stephensi.</title>
        <authorList>
            <person name="Jiang X."/>
            <person name="Peery A."/>
            <person name="Hall A.B."/>
            <person name="Sharma A."/>
            <person name="Chen X.G."/>
            <person name="Waterhouse R.M."/>
            <person name="Komissarov A."/>
            <person name="Riehle M.M."/>
            <person name="Shouche Y."/>
            <person name="Sharakhova M.V."/>
            <person name="Lawson D."/>
            <person name="Pakpour N."/>
            <person name="Arensburger P."/>
            <person name="Davidson V.L."/>
            <person name="Eiglmeier K."/>
            <person name="Emrich S."/>
            <person name="George P."/>
            <person name="Kennedy R.C."/>
            <person name="Mane S.P."/>
            <person name="Maslen G."/>
            <person name="Oringanje C."/>
            <person name="Qi Y."/>
            <person name="Settlage R."/>
            <person name="Tojo M."/>
            <person name="Tubio J.M."/>
            <person name="Unger M.F."/>
            <person name="Wang B."/>
            <person name="Vernick K.D."/>
            <person name="Ribeiro J.M."/>
            <person name="James A.A."/>
            <person name="Michel K."/>
            <person name="Riehle M.A."/>
            <person name="Luckhart S."/>
            <person name="Sharakhov I.V."/>
            <person name="Tu Z."/>
        </authorList>
    </citation>
    <scope>NUCLEOTIDE SEQUENCE [LARGE SCALE GENOMIC DNA]</scope>
    <source>
        <strain evidence="3">Indian</strain>
    </source>
</reference>
<keyword evidence="3" id="KW-1185">Reference proteome</keyword>
<feature type="region of interest" description="Disordered" evidence="1">
    <location>
        <begin position="354"/>
        <end position="419"/>
    </location>
</feature>
<sequence>MNNHLAAKDNDYRSRDGKFRSHPICDTQSYRSIDRYRFLISFISDRSFHYRDTHTSTAIKPSNIRIWLHHKQMSKLAKVLWAGQGMRLRTETSHHPRMKRFLECVPHVMGVIKDIHQAVIDNDLDVLKEKTAPPAPRVILTSKDANGLTPLHKAAGLAHTQIVEYILSVWPSLSSDEDHTGKTPLHWAASAKNNARSFNLLVQAGADETALDDVSFETDRLKAPITLTNFRHKPAEHYKNKPSDIDRSLLSVIPEAPRISQQGFPAYFDWAMFTLPDDSDEVAYARFLIPTKNHKNAPVHLPIYLIRTTPTHLLGRAGLDWIPSNNLLDAETPEEGAGVADTVSKSKSVHNLTNGVLTELGRDEQQSNGVESTEEKQIEQGEVVDDKPKEENDTEQEAALSEKEDNREEATEEKVTVWL</sequence>
<name>A0A182YDH7_ANOST</name>
<dbReference type="EnsemblMetazoa" id="ASTEI06513-RA">
    <property type="protein sequence ID" value="ASTEI06513-PA"/>
    <property type="gene ID" value="ASTEI06513"/>
</dbReference>